<organism evidence="1 2">
    <name type="scientific">Candidatus Pantoea floridensis</name>
    <dbReference type="NCBI Taxonomy" id="1938870"/>
    <lineage>
        <taxon>Bacteria</taxon>
        <taxon>Pseudomonadati</taxon>
        <taxon>Pseudomonadota</taxon>
        <taxon>Gammaproteobacteria</taxon>
        <taxon>Enterobacterales</taxon>
        <taxon>Erwiniaceae</taxon>
        <taxon>Pantoea</taxon>
    </lineage>
</organism>
<dbReference type="Proteomes" id="UP000219271">
    <property type="component" value="Unassembled WGS sequence"/>
</dbReference>
<dbReference type="AlphaFoldDB" id="A0A286DR61"/>
<evidence type="ECO:0000313" key="2">
    <source>
        <dbReference type="Proteomes" id="UP000219271"/>
    </source>
</evidence>
<keyword evidence="2" id="KW-1185">Reference proteome</keyword>
<name>A0A286DR61_9GAMM</name>
<dbReference type="OrthoDB" id="6540006at2"/>
<reference evidence="2" key="1">
    <citation type="submission" date="2017-09" db="EMBL/GenBank/DDBJ databases">
        <authorList>
            <person name="Varghese N."/>
            <person name="Submissions S."/>
        </authorList>
    </citation>
    <scope>NUCLEOTIDE SEQUENCE [LARGE SCALE GENOMIC DNA]</scope>
    <source>
        <strain evidence="2">JKS000234</strain>
    </source>
</reference>
<dbReference type="RefSeq" id="WP_141400288.1">
    <property type="nucleotide sequence ID" value="NZ_OCMY01000003.1"/>
</dbReference>
<sequence length="183" mass="20871">MPSFFNNSLSLAVLTSALILSGCSNLLPRQHKDYTGSDAATLVIQQEEVAGIVTLLYYENKGECYDRIEIYTVRPNMFDSSRRIFTLKIQPGKLLAVQQIYNTKKQFYPLGPFSTVQVIKKLPFIPQSGKRYYFAVDRGVHEIPNDYVITSNTDPQKVISEFPQPAQPSWDSTRICRHTWGNE</sequence>
<protein>
    <submittedName>
        <fullName evidence="1">Uncharacterized protein</fullName>
    </submittedName>
</protein>
<evidence type="ECO:0000313" key="1">
    <source>
        <dbReference type="EMBL" id="SOD61172.1"/>
    </source>
</evidence>
<gene>
    <name evidence="1" type="ORF">SAMN06273570_5005</name>
</gene>
<dbReference type="EMBL" id="OCMY01000003">
    <property type="protein sequence ID" value="SOD61172.1"/>
    <property type="molecule type" value="Genomic_DNA"/>
</dbReference>
<accession>A0A286DR61</accession>
<proteinExistence type="predicted"/>